<gene>
    <name evidence="4" type="ORF">FD20_GL000991</name>
</gene>
<dbReference type="AlphaFoldDB" id="A0A0R1QCH3"/>
<dbReference type="SUPFAM" id="SSF53335">
    <property type="entry name" value="S-adenosyl-L-methionine-dependent methyltransferases"/>
    <property type="match status" value="1"/>
</dbReference>
<reference evidence="4 5" key="1">
    <citation type="journal article" date="2015" name="Genome Announc.">
        <title>Expanding the biotechnology potential of lactobacilli through comparative genomics of 213 strains and associated genera.</title>
        <authorList>
            <person name="Sun Z."/>
            <person name="Harris H.M."/>
            <person name="McCann A."/>
            <person name="Guo C."/>
            <person name="Argimon S."/>
            <person name="Zhang W."/>
            <person name="Yang X."/>
            <person name="Jeffery I.B."/>
            <person name="Cooney J.C."/>
            <person name="Kagawa T.F."/>
            <person name="Liu W."/>
            <person name="Song Y."/>
            <person name="Salvetti E."/>
            <person name="Wrobel A."/>
            <person name="Rasinkangas P."/>
            <person name="Parkhill J."/>
            <person name="Rea M.C."/>
            <person name="O'Sullivan O."/>
            <person name="Ritari J."/>
            <person name="Douillard F.P."/>
            <person name="Paul Ross R."/>
            <person name="Yang R."/>
            <person name="Briner A.E."/>
            <person name="Felis G.E."/>
            <person name="de Vos W.M."/>
            <person name="Barrangou R."/>
            <person name="Klaenhammer T.R."/>
            <person name="Caufield P.W."/>
            <person name="Cui Y."/>
            <person name="Zhang H."/>
            <person name="O'Toole P.W."/>
        </authorList>
    </citation>
    <scope>NUCLEOTIDE SEQUENCE [LARGE SCALE GENOMIC DNA]</scope>
    <source>
        <strain evidence="4 5">DSM 19971</strain>
    </source>
</reference>
<dbReference type="Pfam" id="PF05175">
    <property type="entry name" value="MTS"/>
    <property type="match status" value="1"/>
</dbReference>
<name>A0A0R1QCH3_9LACO</name>
<evidence type="ECO:0000256" key="2">
    <source>
        <dbReference type="ARBA" id="ARBA00022679"/>
    </source>
</evidence>
<dbReference type="InterPro" id="IPR046977">
    <property type="entry name" value="RsmC/RlmG"/>
</dbReference>
<sequence length="202" mass="22802">MTNYYYSKNPDVKHDEQTWDFELLGNKLTFITDNGVFSKRTVDFGSRLLIESFEVDDQIQGNILDVGCGYGPIGLSIAKKYPERIIDMVDVNELALSLAQKNAEKNNIMNVNIKISDIYQQVEKADYAAIVSNPPIRAGKKIVHSILKEAYEHLQKNGKIMIVIQKKQGAPSAQKKLKEVFGNCTVVAKEKGYFILKSIKEK</sequence>
<organism evidence="4 5">
    <name type="scientific">Liquorilactobacillus uvarum DSM 19971</name>
    <dbReference type="NCBI Taxonomy" id="1423812"/>
    <lineage>
        <taxon>Bacteria</taxon>
        <taxon>Bacillati</taxon>
        <taxon>Bacillota</taxon>
        <taxon>Bacilli</taxon>
        <taxon>Lactobacillales</taxon>
        <taxon>Lactobacillaceae</taxon>
        <taxon>Liquorilactobacillus</taxon>
    </lineage>
</organism>
<comment type="caution">
    <text evidence="4">The sequence shown here is derived from an EMBL/GenBank/DDBJ whole genome shotgun (WGS) entry which is preliminary data.</text>
</comment>
<accession>A0A0R1QCH3</accession>
<dbReference type="InterPro" id="IPR029063">
    <property type="entry name" value="SAM-dependent_MTases_sf"/>
</dbReference>
<dbReference type="Gene3D" id="3.40.50.150">
    <property type="entry name" value="Vaccinia Virus protein VP39"/>
    <property type="match status" value="1"/>
</dbReference>
<dbReference type="Proteomes" id="UP000051155">
    <property type="component" value="Unassembled WGS sequence"/>
</dbReference>
<dbReference type="PANTHER" id="PTHR47816">
    <property type="entry name" value="RIBOSOMAL RNA SMALL SUBUNIT METHYLTRANSFERASE C"/>
    <property type="match status" value="1"/>
</dbReference>
<dbReference type="PATRIC" id="fig|1423812.3.peg.1057"/>
<dbReference type="GO" id="GO:0008757">
    <property type="term" value="F:S-adenosylmethionine-dependent methyltransferase activity"/>
    <property type="evidence" value="ECO:0007669"/>
    <property type="project" value="InterPro"/>
</dbReference>
<keyword evidence="5" id="KW-1185">Reference proteome</keyword>
<dbReference type="STRING" id="1423812.FD20_GL000991"/>
<proteinExistence type="predicted"/>
<evidence type="ECO:0000313" key="4">
    <source>
        <dbReference type="EMBL" id="KRL38915.1"/>
    </source>
</evidence>
<dbReference type="OrthoDB" id="9764961at2"/>
<dbReference type="PANTHER" id="PTHR47816:SF4">
    <property type="entry name" value="RIBOSOMAL RNA SMALL SUBUNIT METHYLTRANSFERASE C"/>
    <property type="match status" value="1"/>
</dbReference>
<dbReference type="EMBL" id="AZEG01000002">
    <property type="protein sequence ID" value="KRL38915.1"/>
    <property type="molecule type" value="Genomic_DNA"/>
</dbReference>
<dbReference type="RefSeq" id="WP_057735863.1">
    <property type="nucleotide sequence ID" value="NZ_AZEG01000002.1"/>
</dbReference>
<evidence type="ECO:0000259" key="3">
    <source>
        <dbReference type="Pfam" id="PF05175"/>
    </source>
</evidence>
<keyword evidence="2" id="KW-0808">Transferase</keyword>
<dbReference type="CDD" id="cd02440">
    <property type="entry name" value="AdoMet_MTases"/>
    <property type="match status" value="1"/>
</dbReference>
<feature type="domain" description="Methyltransferase small" evidence="3">
    <location>
        <begin position="28"/>
        <end position="197"/>
    </location>
</feature>
<dbReference type="GO" id="GO:0032259">
    <property type="term" value="P:methylation"/>
    <property type="evidence" value="ECO:0007669"/>
    <property type="project" value="UniProtKB-KW"/>
</dbReference>
<dbReference type="InterPro" id="IPR007848">
    <property type="entry name" value="Small_mtfrase_dom"/>
</dbReference>
<keyword evidence="1 4" id="KW-0489">Methyltransferase</keyword>
<evidence type="ECO:0000313" key="5">
    <source>
        <dbReference type="Proteomes" id="UP000051155"/>
    </source>
</evidence>
<protein>
    <submittedName>
        <fullName evidence="4">16S RNA methylase</fullName>
    </submittedName>
</protein>
<evidence type="ECO:0000256" key="1">
    <source>
        <dbReference type="ARBA" id="ARBA00022603"/>
    </source>
</evidence>